<evidence type="ECO:0000313" key="9">
    <source>
        <dbReference type="EMBL" id="OJG37436.1"/>
    </source>
</evidence>
<dbReference type="STRING" id="319970.RV00_GL000393"/>
<feature type="compositionally biased region" description="Basic and acidic residues" evidence="8">
    <location>
        <begin position="115"/>
        <end position="126"/>
    </location>
</feature>
<name>A0A1L8SZL2_9ENTE</name>
<dbReference type="InterPro" id="IPR003770">
    <property type="entry name" value="MLTG-like"/>
</dbReference>
<dbReference type="GO" id="GO:0005886">
    <property type="term" value="C:plasma membrane"/>
    <property type="evidence" value="ECO:0007669"/>
    <property type="project" value="UniProtKB-SubCell"/>
</dbReference>
<feature type="compositionally biased region" description="Basic and acidic residues" evidence="8">
    <location>
        <begin position="134"/>
        <end position="145"/>
    </location>
</feature>
<evidence type="ECO:0000256" key="2">
    <source>
        <dbReference type="ARBA" id="ARBA00022692"/>
    </source>
</evidence>
<comment type="caution">
    <text evidence="9">The sequence shown here is derived from an EMBL/GenBank/DDBJ whole genome shotgun (WGS) entry which is preliminary data.</text>
</comment>
<feature type="site" description="Important for catalytic activity" evidence="7">
    <location>
        <position position="463"/>
    </location>
</feature>
<feature type="compositionally biased region" description="Basic and acidic residues" evidence="8">
    <location>
        <begin position="84"/>
        <end position="96"/>
    </location>
</feature>
<dbReference type="Gene3D" id="3.30.1490.480">
    <property type="entry name" value="Endolytic murein transglycosylase"/>
    <property type="match status" value="1"/>
</dbReference>
<dbReference type="Proteomes" id="UP000183700">
    <property type="component" value="Unassembled WGS sequence"/>
</dbReference>
<reference evidence="9 10" key="1">
    <citation type="submission" date="2014-12" db="EMBL/GenBank/DDBJ databases">
        <title>Draft genome sequences of 29 type strains of Enterococci.</title>
        <authorList>
            <person name="Zhong Z."/>
            <person name="Sun Z."/>
            <person name="Liu W."/>
            <person name="Zhang W."/>
            <person name="Zhang H."/>
        </authorList>
    </citation>
    <scope>NUCLEOTIDE SEQUENCE [LARGE SCALE GENOMIC DNA]</scope>
    <source>
        <strain evidence="9 10">DSM 22802</strain>
    </source>
</reference>
<feature type="compositionally biased region" description="Basic and acidic residues" evidence="8">
    <location>
        <begin position="165"/>
        <end position="175"/>
    </location>
</feature>
<keyword evidence="6 7" id="KW-0961">Cell wall biogenesis/degradation</keyword>
<keyword evidence="5 7" id="KW-0456">Lyase</keyword>
<organism evidence="9 10">
    <name type="scientific">Enterococcus devriesei</name>
    <dbReference type="NCBI Taxonomy" id="319970"/>
    <lineage>
        <taxon>Bacteria</taxon>
        <taxon>Bacillati</taxon>
        <taxon>Bacillota</taxon>
        <taxon>Bacilli</taxon>
        <taxon>Lactobacillales</taxon>
        <taxon>Enterococcaceae</taxon>
        <taxon>Enterococcus</taxon>
    </lineage>
</organism>
<dbReference type="GO" id="GO:0008932">
    <property type="term" value="F:lytic endotransglycosylase activity"/>
    <property type="evidence" value="ECO:0007669"/>
    <property type="project" value="UniProtKB-UniRule"/>
</dbReference>
<keyword evidence="10" id="KW-1185">Reference proteome</keyword>
<accession>A0A1L8SZL2</accession>
<evidence type="ECO:0000256" key="1">
    <source>
        <dbReference type="ARBA" id="ARBA00022475"/>
    </source>
</evidence>
<evidence type="ECO:0000256" key="4">
    <source>
        <dbReference type="ARBA" id="ARBA00023136"/>
    </source>
</evidence>
<dbReference type="HAMAP" id="MF_02065">
    <property type="entry name" value="MltG"/>
    <property type="match status" value="1"/>
</dbReference>
<evidence type="ECO:0000256" key="6">
    <source>
        <dbReference type="ARBA" id="ARBA00023316"/>
    </source>
</evidence>
<dbReference type="Pfam" id="PF02618">
    <property type="entry name" value="YceG"/>
    <property type="match status" value="1"/>
</dbReference>
<protein>
    <recommendedName>
        <fullName evidence="7">Endolytic murein transglycosylase</fullName>
        <ecNumber evidence="7">4.2.2.29</ecNumber>
    </recommendedName>
    <alternativeName>
        <fullName evidence="7">Peptidoglycan lytic transglycosylase</fullName>
    </alternativeName>
    <alternativeName>
        <fullName evidence="7">Peptidoglycan polymerization terminase</fullName>
    </alternativeName>
</protein>
<keyword evidence="4 7" id="KW-0472">Membrane</keyword>
<dbReference type="GO" id="GO:0071555">
    <property type="term" value="P:cell wall organization"/>
    <property type="evidence" value="ECO:0007669"/>
    <property type="project" value="UniProtKB-KW"/>
</dbReference>
<dbReference type="CDD" id="cd08010">
    <property type="entry name" value="MltG_like"/>
    <property type="match status" value="1"/>
</dbReference>
<dbReference type="EMBL" id="JXKM01000001">
    <property type="protein sequence ID" value="OJG37436.1"/>
    <property type="molecule type" value="Genomic_DNA"/>
</dbReference>
<feature type="region of interest" description="Disordered" evidence="8">
    <location>
        <begin position="1"/>
        <end position="186"/>
    </location>
</feature>
<comment type="function">
    <text evidence="7">Functions as a peptidoglycan terminase that cleaves nascent peptidoglycan strands endolytically to terminate their elongation.</text>
</comment>
<feature type="transmembrane region" description="Helical" evidence="7">
    <location>
        <begin position="230"/>
        <end position="253"/>
    </location>
</feature>
<dbReference type="PANTHER" id="PTHR30518">
    <property type="entry name" value="ENDOLYTIC MUREIN TRANSGLYCOSYLASE"/>
    <property type="match status" value="1"/>
</dbReference>
<gene>
    <name evidence="7" type="primary">mltG</name>
    <name evidence="9" type="ORF">RV00_GL000393</name>
</gene>
<evidence type="ECO:0000256" key="5">
    <source>
        <dbReference type="ARBA" id="ARBA00023239"/>
    </source>
</evidence>
<comment type="similarity">
    <text evidence="7">Belongs to the transglycosylase MltG family.</text>
</comment>
<keyword evidence="3 7" id="KW-1133">Transmembrane helix</keyword>
<comment type="subcellular location">
    <subcellularLocation>
        <location evidence="7">Cell membrane</location>
        <topology evidence="7">Single-pass membrane protein</topology>
    </subcellularLocation>
</comment>
<keyword evidence="2 7" id="KW-0812">Transmembrane</keyword>
<evidence type="ECO:0000313" key="10">
    <source>
        <dbReference type="Proteomes" id="UP000183700"/>
    </source>
</evidence>
<evidence type="ECO:0000256" key="8">
    <source>
        <dbReference type="SAM" id="MobiDB-lite"/>
    </source>
</evidence>
<dbReference type="NCBIfam" id="TIGR00247">
    <property type="entry name" value="endolytic transglycosylase MltG"/>
    <property type="match status" value="1"/>
</dbReference>
<evidence type="ECO:0000256" key="3">
    <source>
        <dbReference type="ARBA" id="ARBA00022989"/>
    </source>
</evidence>
<dbReference type="GO" id="GO:0009252">
    <property type="term" value="P:peptidoglycan biosynthetic process"/>
    <property type="evidence" value="ECO:0007669"/>
    <property type="project" value="UniProtKB-UniRule"/>
</dbReference>
<keyword evidence="1 7" id="KW-1003">Cell membrane</keyword>
<comment type="catalytic activity">
    <reaction evidence="7">
        <text>a peptidoglycan chain = a peptidoglycan chain with N-acetyl-1,6-anhydromuramyl-[peptide] at the reducing end + a peptidoglycan chain with N-acetylglucosamine at the non-reducing end.</text>
        <dbReference type="EC" id="4.2.2.29"/>
    </reaction>
</comment>
<dbReference type="AlphaFoldDB" id="A0A1L8SZL2"/>
<feature type="compositionally biased region" description="Basic and acidic residues" evidence="8">
    <location>
        <begin position="7"/>
        <end position="37"/>
    </location>
</feature>
<evidence type="ECO:0000256" key="7">
    <source>
        <dbReference type="HAMAP-Rule" id="MF_02065"/>
    </source>
</evidence>
<sequence>MFLSEDQNQHSEEGSFKEQIMRALEEGRNNRDVDATKKTRTTNRTSKKEAKNNDENDLASSYERLFGNKKKMDEKAVAKQSEITAKDTPTKERVPLVDKSVPSATESIPKSSGHSKRELKQEEKIKKNTTAAKEQQREPSIEASRKAGAVSADSKKMMNSNLSAENKEGKAKETSKTSQMNEEEPSIFHRISEKFEELHHMEDDYEGDLSEESNLKRAERRKEDRVVRKIVYILTIGILIVAGVLAISGYNYVSAGLKPLDRNDKKLVQVEVPSGSSNRQIGDILEDGDVIRDGMVFNFYTKFKNLTNFQAGYYQFSPNMTLDQISKELQQGGSAEPLDDASKLTIPEGYDVDQIASLVAKKTDFKKEDFIKVIKDDKFFDQLKAQYPDLLTDAGNAKDVRYRLEGYLFPATYNVHKSKSLEDLVTQMVDTTNQVLTPYYSQIKEKGMTVQEVMTLASLVEKEGVTQSDRKNIAQVFFNRIATGMPLQSDISILYALGEHKEFVYNKDLEVDSPYNLYKNTGYGPGPFDNPSQEAILAVLDPTDNDYVYFVADISTGKVYYAKTYEEHMELVEKYVNKDK</sequence>
<proteinExistence type="inferred from homology"/>
<feature type="compositionally biased region" description="Polar residues" evidence="8">
    <location>
        <begin position="102"/>
        <end position="112"/>
    </location>
</feature>
<dbReference type="EC" id="4.2.2.29" evidence="7"/>
<dbReference type="PANTHER" id="PTHR30518:SF2">
    <property type="entry name" value="ENDOLYTIC MUREIN TRANSGLYCOSYLASE"/>
    <property type="match status" value="1"/>
</dbReference>